<organism evidence="11 12">
    <name type="scientific">Falsiroseomonas stagni DSM 19981</name>
    <dbReference type="NCBI Taxonomy" id="1123062"/>
    <lineage>
        <taxon>Bacteria</taxon>
        <taxon>Pseudomonadati</taxon>
        <taxon>Pseudomonadota</taxon>
        <taxon>Alphaproteobacteria</taxon>
        <taxon>Acetobacterales</taxon>
        <taxon>Roseomonadaceae</taxon>
        <taxon>Falsiroseomonas</taxon>
    </lineage>
</organism>
<evidence type="ECO:0000256" key="6">
    <source>
        <dbReference type="ARBA" id="ARBA00023049"/>
    </source>
</evidence>
<sequence>MLPACLLATLAAPALAQPSARDVRDAERTATERRRAAEAATERARALAEEEIRLAERRVEAAARAQAAEALVEEARQQLIAARRDGQAASAEMSRRAAALRPLLPVMLRLSLWPAETVLAVPGEPDDALRGALVLRGLVRRLEEEAAALRLAEQAAQEAERRAAREAESLATAEAAAREAEAVLEQELAEARRRRGAAEEAEERAATRAAEAAARAGDLADVLARLERERQRREAEERANAAARAAEAARRAAEEARERRLAEAARARAAERAAEEARAEARNRTANRAAPREEPPPRQAAAPVVPTGGRAVPVAGRVATQWGEAVAGGPHRGITYAAAGGARVVSPCNGRAVFAAPFRSFGLLLIVDCGAGYHFVLAGLDRLDASAGQRLLAGEPIGVLGGAGAAGGSLYVELRRNGQPVDPRPWFAARG</sequence>
<dbReference type="PANTHER" id="PTHR21666:SF288">
    <property type="entry name" value="CELL DIVISION PROTEIN YTFB"/>
    <property type="match status" value="1"/>
</dbReference>
<dbReference type="Gene3D" id="2.70.70.10">
    <property type="entry name" value="Glucose Permease (Domain IIA)"/>
    <property type="match status" value="1"/>
</dbReference>
<dbReference type="EMBL" id="FOSQ01000001">
    <property type="protein sequence ID" value="SFK20948.1"/>
    <property type="molecule type" value="Genomic_DNA"/>
</dbReference>
<keyword evidence="12" id="KW-1185">Reference proteome</keyword>
<feature type="region of interest" description="Disordered" evidence="8">
    <location>
        <begin position="267"/>
        <end position="308"/>
    </location>
</feature>
<dbReference type="InterPro" id="IPR050570">
    <property type="entry name" value="Cell_wall_metabolism_enzyme"/>
</dbReference>
<evidence type="ECO:0000256" key="1">
    <source>
        <dbReference type="ARBA" id="ARBA00001947"/>
    </source>
</evidence>
<dbReference type="GO" id="GO:0004222">
    <property type="term" value="F:metalloendopeptidase activity"/>
    <property type="evidence" value="ECO:0007669"/>
    <property type="project" value="TreeGrafter"/>
</dbReference>
<dbReference type="CDD" id="cd12797">
    <property type="entry name" value="M23_peptidase"/>
    <property type="match status" value="1"/>
</dbReference>
<evidence type="ECO:0000313" key="11">
    <source>
        <dbReference type="EMBL" id="SFK20948.1"/>
    </source>
</evidence>
<dbReference type="RefSeq" id="WP_092954963.1">
    <property type="nucleotide sequence ID" value="NZ_FOSQ01000001.1"/>
</dbReference>
<keyword evidence="2" id="KW-0645">Protease</keyword>
<protein>
    <submittedName>
        <fullName evidence="11">Septal ring factor EnvC, activator of murein hydrolases AmiA and AmiB</fullName>
    </submittedName>
</protein>
<evidence type="ECO:0000256" key="8">
    <source>
        <dbReference type="SAM" id="MobiDB-lite"/>
    </source>
</evidence>
<keyword evidence="3" id="KW-0479">Metal-binding</keyword>
<keyword evidence="4 11" id="KW-0378">Hydrolase</keyword>
<dbReference type="STRING" id="1123062.SAMN02745775_101485"/>
<dbReference type="AlphaFoldDB" id="A0A1I3XN87"/>
<evidence type="ECO:0000256" key="5">
    <source>
        <dbReference type="ARBA" id="ARBA00022833"/>
    </source>
</evidence>
<evidence type="ECO:0000256" key="2">
    <source>
        <dbReference type="ARBA" id="ARBA00022670"/>
    </source>
</evidence>
<feature type="coiled-coil region" evidence="7">
    <location>
        <begin position="38"/>
        <end position="92"/>
    </location>
</feature>
<dbReference type="Proteomes" id="UP000199473">
    <property type="component" value="Unassembled WGS sequence"/>
</dbReference>
<evidence type="ECO:0000259" key="10">
    <source>
        <dbReference type="Pfam" id="PF01551"/>
    </source>
</evidence>
<dbReference type="PANTHER" id="PTHR21666">
    <property type="entry name" value="PEPTIDASE-RELATED"/>
    <property type="match status" value="1"/>
</dbReference>
<feature type="signal peptide" evidence="9">
    <location>
        <begin position="1"/>
        <end position="16"/>
    </location>
</feature>
<dbReference type="SUPFAM" id="SSF51261">
    <property type="entry name" value="Duplicated hybrid motif"/>
    <property type="match status" value="1"/>
</dbReference>
<feature type="chain" id="PRO_5011510136" evidence="9">
    <location>
        <begin position="17"/>
        <end position="431"/>
    </location>
</feature>
<evidence type="ECO:0000256" key="4">
    <source>
        <dbReference type="ARBA" id="ARBA00022801"/>
    </source>
</evidence>
<name>A0A1I3XN87_9PROT</name>
<reference evidence="11 12" key="1">
    <citation type="submission" date="2016-10" db="EMBL/GenBank/DDBJ databases">
        <authorList>
            <person name="de Groot N.N."/>
        </authorList>
    </citation>
    <scope>NUCLEOTIDE SEQUENCE [LARGE SCALE GENOMIC DNA]</scope>
    <source>
        <strain evidence="11 12">DSM 19981</strain>
    </source>
</reference>
<dbReference type="GO" id="GO:0046872">
    <property type="term" value="F:metal ion binding"/>
    <property type="evidence" value="ECO:0007669"/>
    <property type="project" value="UniProtKB-KW"/>
</dbReference>
<evidence type="ECO:0000256" key="7">
    <source>
        <dbReference type="SAM" id="Coils"/>
    </source>
</evidence>
<keyword evidence="7" id="KW-0175">Coiled coil</keyword>
<dbReference type="OrthoDB" id="9809144at2"/>
<accession>A0A1I3XN87</accession>
<gene>
    <name evidence="11" type="ORF">SAMN02745775_101485</name>
</gene>
<dbReference type="Pfam" id="PF01551">
    <property type="entry name" value="Peptidase_M23"/>
    <property type="match status" value="1"/>
</dbReference>
<dbReference type="InterPro" id="IPR011055">
    <property type="entry name" value="Dup_hybrid_motif"/>
</dbReference>
<feature type="domain" description="M23ase beta-sheet core" evidence="10">
    <location>
        <begin position="330"/>
        <end position="423"/>
    </location>
</feature>
<evidence type="ECO:0000256" key="9">
    <source>
        <dbReference type="SAM" id="SignalP"/>
    </source>
</evidence>
<keyword evidence="9" id="KW-0732">Signal</keyword>
<dbReference type="GO" id="GO:0006508">
    <property type="term" value="P:proteolysis"/>
    <property type="evidence" value="ECO:0007669"/>
    <property type="project" value="UniProtKB-KW"/>
</dbReference>
<feature type="region of interest" description="Disordered" evidence="8">
    <location>
        <begin position="194"/>
        <end position="214"/>
    </location>
</feature>
<keyword evidence="5" id="KW-0862">Zinc</keyword>
<dbReference type="InterPro" id="IPR016047">
    <property type="entry name" value="M23ase_b-sheet_dom"/>
</dbReference>
<keyword evidence="6" id="KW-0482">Metalloprotease</keyword>
<proteinExistence type="predicted"/>
<evidence type="ECO:0000256" key="3">
    <source>
        <dbReference type="ARBA" id="ARBA00022723"/>
    </source>
</evidence>
<feature type="compositionally biased region" description="Basic and acidic residues" evidence="8">
    <location>
        <begin position="267"/>
        <end position="283"/>
    </location>
</feature>
<comment type="cofactor">
    <cofactor evidence="1">
        <name>Zn(2+)</name>
        <dbReference type="ChEBI" id="CHEBI:29105"/>
    </cofactor>
</comment>
<evidence type="ECO:0000313" key="12">
    <source>
        <dbReference type="Proteomes" id="UP000199473"/>
    </source>
</evidence>